<proteinExistence type="predicted"/>
<reference evidence="1 2" key="1">
    <citation type="submission" date="2020-08" db="EMBL/GenBank/DDBJ databases">
        <title>Genomic Encyclopedia of Type Strains, Phase III (KMG-III): the genomes of soil and plant-associated and newly described type strains.</title>
        <authorList>
            <person name="Whitman W."/>
        </authorList>
    </citation>
    <scope>NUCLEOTIDE SEQUENCE [LARGE SCALE GENOMIC DNA]</scope>
    <source>
        <strain evidence="1 2">CECT 8305</strain>
    </source>
</reference>
<comment type="caution">
    <text evidence="1">The sequence shown here is derived from an EMBL/GenBank/DDBJ whole genome shotgun (WGS) entry which is preliminary data.</text>
</comment>
<organism evidence="1 2">
    <name type="scientific">Streptomyces zagrosensis</name>
    <dbReference type="NCBI Taxonomy" id="1042984"/>
    <lineage>
        <taxon>Bacteria</taxon>
        <taxon>Bacillati</taxon>
        <taxon>Actinomycetota</taxon>
        <taxon>Actinomycetes</taxon>
        <taxon>Kitasatosporales</taxon>
        <taxon>Streptomycetaceae</taxon>
        <taxon>Streptomyces</taxon>
    </lineage>
</organism>
<protein>
    <submittedName>
        <fullName evidence="1">Uncharacterized protein</fullName>
    </submittedName>
</protein>
<evidence type="ECO:0000313" key="2">
    <source>
        <dbReference type="Proteomes" id="UP000588098"/>
    </source>
</evidence>
<dbReference type="AlphaFoldDB" id="A0A7W9Q6H0"/>
<name>A0A7W9Q6H0_9ACTN</name>
<gene>
    <name evidence="1" type="ORF">FHS42_001585</name>
</gene>
<dbReference type="Proteomes" id="UP000588098">
    <property type="component" value="Unassembled WGS sequence"/>
</dbReference>
<dbReference type="EMBL" id="JACHJL010000003">
    <property type="protein sequence ID" value="MBB5934538.1"/>
    <property type="molecule type" value="Genomic_DNA"/>
</dbReference>
<sequence>MQELDDLLIQLLFEISTPELFYSGQQANV</sequence>
<accession>A0A7W9Q6H0</accession>
<evidence type="ECO:0000313" key="1">
    <source>
        <dbReference type="EMBL" id="MBB5934538.1"/>
    </source>
</evidence>
<keyword evidence="2" id="KW-1185">Reference proteome</keyword>